<protein>
    <submittedName>
        <fullName evidence="2">Parallel beta helix pectate lyase-like protein</fullName>
    </submittedName>
</protein>
<dbReference type="AlphaFoldDB" id="A0A316HIQ6"/>
<dbReference type="NCBIfam" id="NF041518">
    <property type="entry name" value="choice_anch_Q"/>
    <property type="match status" value="1"/>
</dbReference>
<reference evidence="2 3" key="1">
    <citation type="submission" date="2018-05" db="EMBL/GenBank/DDBJ databases">
        <title>Genomic Encyclopedia of Archaeal and Bacterial Type Strains, Phase II (KMG-II): from individual species to whole genera.</title>
        <authorList>
            <person name="Goeker M."/>
        </authorList>
    </citation>
    <scope>NUCLEOTIDE SEQUENCE [LARGE SCALE GENOMIC DNA]</scope>
    <source>
        <strain evidence="2 3">DSM 19975</strain>
    </source>
</reference>
<organism evidence="2 3">
    <name type="scientific">Mucilaginibacter oryzae</name>
    <dbReference type="NCBI Taxonomy" id="468058"/>
    <lineage>
        <taxon>Bacteria</taxon>
        <taxon>Pseudomonadati</taxon>
        <taxon>Bacteroidota</taxon>
        <taxon>Sphingobacteriia</taxon>
        <taxon>Sphingobacteriales</taxon>
        <taxon>Sphingobacteriaceae</taxon>
        <taxon>Mucilaginibacter</taxon>
    </lineage>
</organism>
<keyword evidence="2" id="KW-0456">Lyase</keyword>
<feature type="domain" description="Right handed beta helix" evidence="1">
    <location>
        <begin position="248"/>
        <end position="401"/>
    </location>
</feature>
<dbReference type="SUPFAM" id="SSF51126">
    <property type="entry name" value="Pectin lyase-like"/>
    <property type="match status" value="1"/>
</dbReference>
<proteinExistence type="predicted"/>
<evidence type="ECO:0000313" key="2">
    <source>
        <dbReference type="EMBL" id="PWK79890.1"/>
    </source>
</evidence>
<dbReference type="InterPro" id="IPR039448">
    <property type="entry name" value="Beta_helix"/>
</dbReference>
<dbReference type="EMBL" id="QGHA01000001">
    <property type="protein sequence ID" value="PWK79890.1"/>
    <property type="molecule type" value="Genomic_DNA"/>
</dbReference>
<dbReference type="InterPro" id="IPR059226">
    <property type="entry name" value="Choice_anch_Q_dom"/>
</dbReference>
<gene>
    <name evidence="2" type="ORF">LX99_00350</name>
</gene>
<dbReference type="SMART" id="SM00710">
    <property type="entry name" value="PbH1"/>
    <property type="match status" value="7"/>
</dbReference>
<dbReference type="RefSeq" id="WP_109605858.1">
    <property type="nucleotide sequence ID" value="NZ_QGHA01000001.1"/>
</dbReference>
<accession>A0A316HIQ6</accession>
<comment type="caution">
    <text evidence="2">The sequence shown here is derived from an EMBL/GenBank/DDBJ whole genome shotgun (WGS) entry which is preliminary data.</text>
</comment>
<dbReference type="Pfam" id="PF13229">
    <property type="entry name" value="Beta_helix"/>
    <property type="match status" value="1"/>
</dbReference>
<dbReference type="Proteomes" id="UP000245678">
    <property type="component" value="Unassembled WGS sequence"/>
</dbReference>
<dbReference type="InterPro" id="IPR006626">
    <property type="entry name" value="PbH1"/>
</dbReference>
<evidence type="ECO:0000259" key="1">
    <source>
        <dbReference type="Pfam" id="PF13229"/>
    </source>
</evidence>
<name>A0A316HIQ6_9SPHI</name>
<dbReference type="InterPro" id="IPR012334">
    <property type="entry name" value="Pectin_lyas_fold"/>
</dbReference>
<dbReference type="Gene3D" id="2.160.20.10">
    <property type="entry name" value="Single-stranded right-handed beta-helix, Pectin lyase-like"/>
    <property type="match status" value="1"/>
</dbReference>
<evidence type="ECO:0000313" key="3">
    <source>
        <dbReference type="Proteomes" id="UP000245678"/>
    </source>
</evidence>
<keyword evidence="3" id="KW-1185">Reference proteome</keyword>
<dbReference type="GO" id="GO:0016829">
    <property type="term" value="F:lyase activity"/>
    <property type="evidence" value="ECO:0007669"/>
    <property type="project" value="UniProtKB-KW"/>
</dbReference>
<dbReference type="InterPro" id="IPR011050">
    <property type="entry name" value="Pectin_lyase_fold/virulence"/>
</dbReference>
<sequence>MVNQNYLIYMTAGALVLSFLGACTKKINTIDKPAKPVMATMQDTSTAGMQIAAAATFTYTVKTSEWMVDGTNIPAGGTIYIPAGRRGSLLLKNLKGTSAAPIIVINQGGKVTFSTDVTASYGFKTQNCRYFKVLGNGTPGIQYGFEVNGGNIGMTMDDLSSDFEIAYVDVHNSGFAGIMAKTDPSCDPATWRGHFTMRNVNIHHNHVHQTGGEGLYIGNSFYAEGVSISCGTVLPHDVVNARVWRNVTDSTGAEGIQVGSATSGCVVWGNSVNHPGVSPFSAYQDNGIQIGEGTGGQCYNNVIKNAPGNGIIVLGLGDNMVYNNYIINSKSYGIFADSRYTPGPYFRFINNTIIGSVLGGIKLNSETVPMNTVINNVIIQPTGVPTIITKSSDVKLTSLNNYFGKDVSECQFINYNADNFHLKSSSPLIDKGADITLYGIPADYYGKARVAFGRVDIGATEYQ</sequence>